<feature type="compositionally biased region" description="Low complexity" evidence="5">
    <location>
        <begin position="30"/>
        <end position="45"/>
    </location>
</feature>
<dbReference type="Pfam" id="PF04198">
    <property type="entry name" value="Sugar-bind"/>
    <property type="match status" value="1"/>
</dbReference>
<dbReference type="InterPro" id="IPR051054">
    <property type="entry name" value="SorC_transcr_regulators"/>
</dbReference>
<evidence type="ECO:0000256" key="3">
    <source>
        <dbReference type="ARBA" id="ARBA00023125"/>
    </source>
</evidence>
<reference evidence="7 8" key="1">
    <citation type="submission" date="2024-03" db="EMBL/GenBank/DDBJ databases">
        <title>First Report of Pectobacterium brasiliscabiei causing potato scab in china.</title>
        <authorList>
            <person name="Handique U."/>
        </authorList>
    </citation>
    <scope>NUCLEOTIDE SEQUENCE [LARGE SCALE GENOMIC DNA]</scope>
    <source>
        <strain evidence="7 8">ZRIMU1503</strain>
    </source>
</reference>
<feature type="compositionally biased region" description="Polar residues" evidence="5">
    <location>
        <begin position="50"/>
        <end position="63"/>
    </location>
</feature>
<evidence type="ECO:0000256" key="5">
    <source>
        <dbReference type="SAM" id="MobiDB-lite"/>
    </source>
</evidence>
<proteinExistence type="inferred from homology"/>
<name>A0ABU8G432_9ACTN</name>
<keyword evidence="4" id="KW-0804">Transcription</keyword>
<feature type="compositionally biased region" description="Low complexity" evidence="5">
    <location>
        <begin position="64"/>
        <end position="75"/>
    </location>
</feature>
<keyword evidence="3" id="KW-0238">DNA-binding</keyword>
<sequence length="158" mass="16515">MSPRSAGRRVYAVTRPLRRRGRPGSPQEVSISSASRWSASAATASDRQQRSSTPWRSTRGQGRSSTAANQSATSARFFDLDGRPIPGPVEERVPAVSLEQLARIPLVAGVAAGAEKARGVLGALRSGAVDVLISDSSLARALLSAQGSSDMLGTTDRS</sequence>
<protein>
    <submittedName>
        <fullName evidence="7">Sugar-binding domain-containing protein</fullName>
    </submittedName>
</protein>
<feature type="domain" description="Sugar-binding" evidence="6">
    <location>
        <begin position="74"/>
        <end position="144"/>
    </location>
</feature>
<gene>
    <name evidence="7" type="ORF">WB403_02180</name>
</gene>
<evidence type="ECO:0000313" key="8">
    <source>
        <dbReference type="Proteomes" id="UP001365781"/>
    </source>
</evidence>
<keyword evidence="8" id="KW-1185">Reference proteome</keyword>
<organism evidence="7 8">
    <name type="scientific">Streptomyces brasiliscabiei</name>
    <dbReference type="NCBI Taxonomy" id="2736302"/>
    <lineage>
        <taxon>Bacteria</taxon>
        <taxon>Bacillati</taxon>
        <taxon>Actinomycetota</taxon>
        <taxon>Actinomycetes</taxon>
        <taxon>Kitasatosporales</taxon>
        <taxon>Streptomycetaceae</taxon>
        <taxon>Streptomyces</taxon>
    </lineage>
</organism>
<comment type="caution">
    <text evidence="7">The sequence shown here is derived from an EMBL/GenBank/DDBJ whole genome shotgun (WGS) entry which is preliminary data.</text>
</comment>
<dbReference type="SUPFAM" id="SSF100950">
    <property type="entry name" value="NagB/RpiA/CoA transferase-like"/>
    <property type="match status" value="1"/>
</dbReference>
<evidence type="ECO:0000256" key="1">
    <source>
        <dbReference type="ARBA" id="ARBA00010466"/>
    </source>
</evidence>
<accession>A0ABU8G432</accession>
<comment type="similarity">
    <text evidence="1">Belongs to the SorC transcriptional regulatory family.</text>
</comment>
<dbReference type="EMBL" id="JBBAYM010000001">
    <property type="protein sequence ID" value="MEI5607956.1"/>
    <property type="molecule type" value="Genomic_DNA"/>
</dbReference>
<feature type="region of interest" description="Disordered" evidence="5">
    <location>
        <begin position="1"/>
        <end position="83"/>
    </location>
</feature>
<dbReference type="Proteomes" id="UP001365781">
    <property type="component" value="Unassembled WGS sequence"/>
</dbReference>
<evidence type="ECO:0000256" key="2">
    <source>
        <dbReference type="ARBA" id="ARBA00023015"/>
    </source>
</evidence>
<dbReference type="InterPro" id="IPR007324">
    <property type="entry name" value="Sugar-bd_dom_put"/>
</dbReference>
<dbReference type="RefSeq" id="WP_336535624.1">
    <property type="nucleotide sequence ID" value="NZ_JBBAYL010000002.1"/>
</dbReference>
<dbReference type="InterPro" id="IPR037171">
    <property type="entry name" value="NagB/RpiA_transferase-like"/>
</dbReference>
<evidence type="ECO:0000259" key="6">
    <source>
        <dbReference type="Pfam" id="PF04198"/>
    </source>
</evidence>
<dbReference type="PANTHER" id="PTHR34294">
    <property type="entry name" value="TRANSCRIPTIONAL REGULATOR-RELATED"/>
    <property type="match status" value="1"/>
</dbReference>
<keyword evidence="2" id="KW-0805">Transcription regulation</keyword>
<evidence type="ECO:0000313" key="7">
    <source>
        <dbReference type="EMBL" id="MEI5607956.1"/>
    </source>
</evidence>
<dbReference type="Gene3D" id="3.40.50.1360">
    <property type="match status" value="1"/>
</dbReference>
<evidence type="ECO:0000256" key="4">
    <source>
        <dbReference type="ARBA" id="ARBA00023163"/>
    </source>
</evidence>